<dbReference type="Gene3D" id="1.10.1040.10">
    <property type="entry name" value="N-(1-d-carboxylethyl)-l-norvaline Dehydrogenase, domain 2"/>
    <property type="match status" value="1"/>
</dbReference>
<evidence type="ECO:0000313" key="6">
    <source>
        <dbReference type="EMBL" id="CUV01664.1"/>
    </source>
</evidence>
<dbReference type="GO" id="GO:0005975">
    <property type="term" value="P:carbohydrate metabolic process"/>
    <property type="evidence" value="ECO:0007669"/>
    <property type="project" value="InterPro"/>
</dbReference>
<sequence>MIGQAAIIGATTWGTTLGILLAQNGVPVSLLTRSEPEAQTLTSQGRNARFLPDAPFPDSLSVTSEPESALRQSSLVIIAVPSDRMRENVQRIKSHLQPGAIILSATKGLELPTAQRMSQVLEDELPANLHSGICVLSGPNLAKEIVQGKLASTVIASQNPDASQTAQAALMSNNFRVYTSRDVLGVELAGALKNIVALGAGIGDGMEAGENAKAAFLTRGLAEMTRLGVAAGADPMTFAGLAGIGDVVATCSSRLSRNRYVGEQLTRGQSWADIRASMDNVAEGVNATQAALVLAKELDVEMPIAEMASRVLFDGLSPHQAMAELMSRPAGSER</sequence>
<dbReference type="HAMAP" id="MF_00394">
    <property type="entry name" value="NAD_Glyc3P_dehydrog"/>
    <property type="match status" value="1"/>
</dbReference>
<dbReference type="NCBIfam" id="NF000940">
    <property type="entry name" value="PRK00094.1-2"/>
    <property type="match status" value="1"/>
</dbReference>
<dbReference type="InterPro" id="IPR006109">
    <property type="entry name" value="G3P_DH_NAD-dep_C"/>
</dbReference>
<proteinExistence type="inferred from homology"/>
<dbReference type="GO" id="GO:0051287">
    <property type="term" value="F:NAD binding"/>
    <property type="evidence" value="ECO:0007669"/>
    <property type="project" value="InterPro"/>
</dbReference>
<name>A0A160V751_9ZZZZ</name>
<dbReference type="PIRSF" id="PIRSF000114">
    <property type="entry name" value="Glycerol-3-P_dh"/>
    <property type="match status" value="1"/>
</dbReference>
<organism evidence="6">
    <name type="scientific">hydrothermal vent metagenome</name>
    <dbReference type="NCBI Taxonomy" id="652676"/>
    <lineage>
        <taxon>unclassified sequences</taxon>
        <taxon>metagenomes</taxon>
        <taxon>ecological metagenomes</taxon>
    </lineage>
</organism>
<dbReference type="GO" id="GO:0046168">
    <property type="term" value="P:glycerol-3-phosphate catabolic process"/>
    <property type="evidence" value="ECO:0007669"/>
    <property type="project" value="InterPro"/>
</dbReference>
<dbReference type="PROSITE" id="PS00957">
    <property type="entry name" value="NAD_G3PDH"/>
    <property type="match status" value="1"/>
</dbReference>
<evidence type="ECO:0000259" key="5">
    <source>
        <dbReference type="Pfam" id="PF07479"/>
    </source>
</evidence>
<evidence type="ECO:0000259" key="4">
    <source>
        <dbReference type="Pfam" id="PF01210"/>
    </source>
</evidence>
<dbReference type="Pfam" id="PF07479">
    <property type="entry name" value="NAD_Gly3P_dh_C"/>
    <property type="match status" value="1"/>
</dbReference>
<evidence type="ECO:0000256" key="3">
    <source>
        <dbReference type="ARBA" id="ARBA00023027"/>
    </source>
</evidence>
<dbReference type="FunFam" id="1.10.1040.10:FF:000001">
    <property type="entry name" value="Glycerol-3-phosphate dehydrogenase [NAD(P)+]"/>
    <property type="match status" value="1"/>
</dbReference>
<keyword evidence="2 6" id="KW-0560">Oxidoreductase</keyword>
<reference evidence="6" key="1">
    <citation type="submission" date="2015-10" db="EMBL/GenBank/DDBJ databases">
        <authorList>
            <person name="Gilbert D.G."/>
        </authorList>
    </citation>
    <scope>NUCLEOTIDE SEQUENCE</scope>
</reference>
<evidence type="ECO:0000256" key="2">
    <source>
        <dbReference type="ARBA" id="ARBA00023002"/>
    </source>
</evidence>
<dbReference type="NCBIfam" id="NF000942">
    <property type="entry name" value="PRK00094.1-4"/>
    <property type="match status" value="1"/>
</dbReference>
<dbReference type="FunFam" id="3.40.50.720:FF:000019">
    <property type="entry name" value="Glycerol-3-phosphate dehydrogenase [NAD(P)+]"/>
    <property type="match status" value="1"/>
</dbReference>
<feature type="domain" description="Glycerol-3-phosphate dehydrogenase NAD-dependent N-terminal" evidence="4">
    <location>
        <begin position="6"/>
        <end position="161"/>
    </location>
</feature>
<dbReference type="AlphaFoldDB" id="A0A160V751"/>
<gene>
    <name evidence="6" type="ORF">MGWOODY_Clf2545</name>
</gene>
<feature type="domain" description="Glycerol-3-phosphate dehydrogenase NAD-dependent C-terminal" evidence="5">
    <location>
        <begin position="182"/>
        <end position="322"/>
    </location>
</feature>
<keyword evidence="3" id="KW-0520">NAD</keyword>
<dbReference type="PANTHER" id="PTHR11728:SF1">
    <property type="entry name" value="GLYCEROL-3-PHOSPHATE DEHYDROGENASE [NAD(+)] 2, CHLOROPLASTIC"/>
    <property type="match status" value="1"/>
</dbReference>
<accession>A0A160V751</accession>
<dbReference type="GO" id="GO:0005829">
    <property type="term" value="C:cytosol"/>
    <property type="evidence" value="ECO:0007669"/>
    <property type="project" value="TreeGrafter"/>
</dbReference>
<dbReference type="InterPro" id="IPR036291">
    <property type="entry name" value="NAD(P)-bd_dom_sf"/>
</dbReference>
<dbReference type="InterPro" id="IPR008927">
    <property type="entry name" value="6-PGluconate_DH-like_C_sf"/>
</dbReference>
<dbReference type="EMBL" id="FAXA01000116">
    <property type="protein sequence ID" value="CUV01664.1"/>
    <property type="molecule type" value="Genomic_DNA"/>
</dbReference>
<dbReference type="GO" id="GO:0047952">
    <property type="term" value="F:glycerol-3-phosphate dehydrogenase [NAD(P)+] activity"/>
    <property type="evidence" value="ECO:0007669"/>
    <property type="project" value="UniProtKB-EC"/>
</dbReference>
<dbReference type="EC" id="1.1.1.94" evidence="6"/>
<dbReference type="InterPro" id="IPR011128">
    <property type="entry name" value="G3P_DH_NAD-dep_N"/>
</dbReference>
<protein>
    <submittedName>
        <fullName evidence="6">Glycerol-3-phosphate dehydrogenase [NAD(P)+]</fullName>
        <ecNumber evidence="6">1.1.1.94</ecNumber>
    </submittedName>
</protein>
<dbReference type="InterPro" id="IPR013328">
    <property type="entry name" value="6PGD_dom2"/>
</dbReference>
<dbReference type="SUPFAM" id="SSF48179">
    <property type="entry name" value="6-phosphogluconate dehydrogenase C-terminal domain-like"/>
    <property type="match status" value="1"/>
</dbReference>
<evidence type="ECO:0000256" key="1">
    <source>
        <dbReference type="ARBA" id="ARBA00011009"/>
    </source>
</evidence>
<dbReference type="Pfam" id="PF01210">
    <property type="entry name" value="NAD_Gly3P_dh_N"/>
    <property type="match status" value="1"/>
</dbReference>
<dbReference type="InterPro" id="IPR006168">
    <property type="entry name" value="G3P_DH_NAD-dep"/>
</dbReference>
<dbReference type="PRINTS" id="PR00077">
    <property type="entry name" value="GPDHDRGNASE"/>
</dbReference>
<dbReference type="SUPFAM" id="SSF51735">
    <property type="entry name" value="NAD(P)-binding Rossmann-fold domains"/>
    <property type="match status" value="1"/>
</dbReference>
<dbReference type="PANTHER" id="PTHR11728">
    <property type="entry name" value="GLYCEROL-3-PHOSPHATE DEHYDROGENASE"/>
    <property type="match status" value="1"/>
</dbReference>
<comment type="similarity">
    <text evidence="1">Belongs to the NAD-dependent glycerol-3-phosphate dehydrogenase family.</text>
</comment>
<dbReference type="Gene3D" id="3.40.50.720">
    <property type="entry name" value="NAD(P)-binding Rossmann-like Domain"/>
    <property type="match status" value="1"/>
</dbReference>